<keyword evidence="2" id="KW-1185">Reference proteome</keyword>
<feature type="region of interest" description="Disordered" evidence="1">
    <location>
        <begin position="67"/>
        <end position="96"/>
    </location>
</feature>
<reference evidence="3" key="1">
    <citation type="submission" date="2016-11" db="UniProtKB">
        <authorList>
            <consortium name="WormBaseParasite"/>
        </authorList>
    </citation>
    <scope>IDENTIFICATION</scope>
</reference>
<evidence type="ECO:0000313" key="2">
    <source>
        <dbReference type="Proteomes" id="UP000095287"/>
    </source>
</evidence>
<dbReference type="Proteomes" id="UP000095287">
    <property type="component" value="Unplaced"/>
</dbReference>
<name>A0A1I7Y2R8_9BILA</name>
<feature type="compositionally biased region" description="Basic and acidic residues" evidence="1">
    <location>
        <begin position="67"/>
        <end position="76"/>
    </location>
</feature>
<organism evidence="2 3">
    <name type="scientific">Steinernema glaseri</name>
    <dbReference type="NCBI Taxonomy" id="37863"/>
    <lineage>
        <taxon>Eukaryota</taxon>
        <taxon>Metazoa</taxon>
        <taxon>Ecdysozoa</taxon>
        <taxon>Nematoda</taxon>
        <taxon>Chromadorea</taxon>
        <taxon>Rhabditida</taxon>
        <taxon>Tylenchina</taxon>
        <taxon>Panagrolaimomorpha</taxon>
        <taxon>Strongyloidoidea</taxon>
        <taxon>Steinernematidae</taxon>
        <taxon>Steinernema</taxon>
    </lineage>
</organism>
<evidence type="ECO:0000256" key="1">
    <source>
        <dbReference type="SAM" id="MobiDB-lite"/>
    </source>
</evidence>
<dbReference type="WBParaSite" id="L893_g11865.t1">
    <property type="protein sequence ID" value="L893_g11865.t1"/>
    <property type="gene ID" value="L893_g11865"/>
</dbReference>
<accession>A0A1I7Y2R8</accession>
<proteinExistence type="predicted"/>
<protein>
    <submittedName>
        <fullName evidence="3">Uncharacterized protein</fullName>
    </submittedName>
</protein>
<dbReference type="AlphaFoldDB" id="A0A1I7Y2R8"/>
<sequence length="183" mass="20307">MTHLGFAGVIDSDFSILNNLLSRDTFNVFLIDPDSIAVLSLILCGAQGPGTQTNYLQSRGVPARRDVPRGTPDHVFSRSGTPRRRLGQSPLITSERAEDYRHQHERRLYRPAASPRFFSAVFVVAERSRARLPRLLFYLFLANNGRLLLNPAVGNGLSRTPLWVVTATESEATVSEPKGSFRG</sequence>
<evidence type="ECO:0000313" key="3">
    <source>
        <dbReference type="WBParaSite" id="L893_g11865.t1"/>
    </source>
</evidence>